<dbReference type="PANTHER" id="PTHR10500:SF7">
    <property type="entry name" value="BETA-MICROSEMINOPROTEIN"/>
    <property type="match status" value="1"/>
</dbReference>
<dbReference type="Gene3D" id="2.20.25.590">
    <property type="match status" value="1"/>
</dbReference>
<evidence type="ECO:0000256" key="4">
    <source>
        <dbReference type="ARBA" id="ARBA00023157"/>
    </source>
</evidence>
<dbReference type="EMBL" id="CAJNOT010002440">
    <property type="protein sequence ID" value="CAF1316010.1"/>
    <property type="molecule type" value="Genomic_DNA"/>
</dbReference>
<proteinExistence type="inferred from homology"/>
<name>A0A815ETQ0_9BILA</name>
<dbReference type="GO" id="GO:0005576">
    <property type="term" value="C:extracellular region"/>
    <property type="evidence" value="ECO:0007669"/>
    <property type="project" value="UniProtKB-SubCell"/>
</dbReference>
<evidence type="ECO:0000256" key="1">
    <source>
        <dbReference type="ARBA" id="ARBA00004613"/>
    </source>
</evidence>
<evidence type="ECO:0000313" key="7">
    <source>
        <dbReference type="Proteomes" id="UP000663864"/>
    </source>
</evidence>
<evidence type="ECO:0000256" key="3">
    <source>
        <dbReference type="ARBA" id="ARBA00022525"/>
    </source>
</evidence>
<keyword evidence="5" id="KW-0812">Transmembrane</keyword>
<keyword evidence="3" id="KW-0964">Secreted</keyword>
<evidence type="ECO:0008006" key="8">
    <source>
        <dbReference type="Google" id="ProtNLM"/>
    </source>
</evidence>
<accession>A0A815ETQ0</accession>
<protein>
    <recommendedName>
        <fullName evidence="8">Beta-microseminoprotein</fullName>
    </recommendedName>
</protein>
<keyword evidence="4" id="KW-1015">Disulfide bond</keyword>
<comment type="similarity">
    <text evidence="2">Belongs to the beta-microseminoprotein family.</text>
</comment>
<dbReference type="AlphaFoldDB" id="A0A815ETQ0"/>
<reference evidence="6" key="1">
    <citation type="submission" date="2021-02" db="EMBL/GenBank/DDBJ databases">
        <authorList>
            <person name="Nowell W R."/>
        </authorList>
    </citation>
    <scope>NUCLEOTIDE SEQUENCE</scope>
</reference>
<dbReference type="Proteomes" id="UP000663864">
    <property type="component" value="Unassembled WGS sequence"/>
</dbReference>
<dbReference type="InterPro" id="IPR008735">
    <property type="entry name" value="PSP94"/>
</dbReference>
<dbReference type="Gene3D" id="2.10.70.10">
    <property type="entry name" value="Complement Module, domain 1"/>
    <property type="match status" value="1"/>
</dbReference>
<evidence type="ECO:0000313" key="6">
    <source>
        <dbReference type="EMBL" id="CAF1316010.1"/>
    </source>
</evidence>
<dbReference type="Pfam" id="PF05825">
    <property type="entry name" value="PSP94"/>
    <property type="match status" value="1"/>
</dbReference>
<comment type="caution">
    <text evidence="6">The sequence shown here is derived from an EMBL/GenBank/DDBJ whole genome shotgun (WGS) entry which is preliminary data.</text>
</comment>
<keyword evidence="5" id="KW-1133">Transmembrane helix</keyword>
<evidence type="ECO:0000256" key="2">
    <source>
        <dbReference type="ARBA" id="ARBA00010352"/>
    </source>
</evidence>
<organism evidence="6 7">
    <name type="scientific">Rotaria sordida</name>
    <dbReference type="NCBI Taxonomy" id="392033"/>
    <lineage>
        <taxon>Eukaryota</taxon>
        <taxon>Metazoa</taxon>
        <taxon>Spiralia</taxon>
        <taxon>Gnathifera</taxon>
        <taxon>Rotifera</taxon>
        <taxon>Eurotatoria</taxon>
        <taxon>Bdelloidea</taxon>
        <taxon>Philodinida</taxon>
        <taxon>Philodinidae</taxon>
        <taxon>Rotaria</taxon>
    </lineage>
</organism>
<keyword evidence="5" id="KW-0472">Membrane</keyword>
<evidence type="ECO:0000256" key="5">
    <source>
        <dbReference type="SAM" id="Phobius"/>
    </source>
</evidence>
<gene>
    <name evidence="6" type="ORF">ZHD862_LOCUS28752</name>
</gene>
<sequence length="124" mass="14052">MGHWCESVESTIMKLLFLILIIFTLMFDIIQTQCSVKPLSSRNTHNCGIIDGKVRKFSDSWKSKDCKQCSCSRNGISCCSTLATPTNYDKKNCRAILNKRQCRYDVVKKSDKNTKCPVYGAVGR</sequence>
<feature type="transmembrane region" description="Helical" evidence="5">
    <location>
        <begin position="12"/>
        <end position="30"/>
    </location>
</feature>
<dbReference type="PANTHER" id="PTHR10500">
    <property type="entry name" value="BETA-MICROSEMINOPROTEIN"/>
    <property type="match status" value="1"/>
</dbReference>
<comment type="subcellular location">
    <subcellularLocation>
        <location evidence="1">Secreted</location>
    </subcellularLocation>
</comment>